<comment type="caution">
    <text evidence="1">The sequence shown here is derived from an EMBL/GenBank/DDBJ whole genome shotgun (WGS) entry which is preliminary data.</text>
</comment>
<organism evidence="1 2">
    <name type="scientific">Atopobium minutum 10063974</name>
    <dbReference type="NCBI Taxonomy" id="997872"/>
    <lineage>
        <taxon>Bacteria</taxon>
        <taxon>Bacillati</taxon>
        <taxon>Actinomycetota</taxon>
        <taxon>Coriobacteriia</taxon>
        <taxon>Coriobacteriales</taxon>
        <taxon>Atopobiaceae</taxon>
        <taxon>Atopobium</taxon>
    </lineage>
</organism>
<proteinExistence type="predicted"/>
<name>N2BVL6_9ACTN</name>
<dbReference type="RefSeq" id="WP_002562953.1">
    <property type="nucleotide sequence ID" value="NZ_KB822533.1"/>
</dbReference>
<dbReference type="HOGENOM" id="CLU_3095096_0_0_11"/>
<dbReference type="AlphaFoldDB" id="N2BVL6"/>
<accession>N2BVL6</accession>
<keyword evidence="2" id="KW-1185">Reference proteome</keyword>
<dbReference type="Proteomes" id="UP000012651">
    <property type="component" value="Unassembled WGS sequence"/>
</dbReference>
<reference evidence="1 2" key="1">
    <citation type="submission" date="2013-03" db="EMBL/GenBank/DDBJ databases">
        <title>The Genome Sequence of Atopobium minutum 10063974.</title>
        <authorList>
            <consortium name="The Broad Institute Genome Sequencing Platform"/>
            <person name="Earl A."/>
            <person name="Ward D."/>
            <person name="Feldgarden M."/>
            <person name="Gevers D."/>
            <person name="Lambert T."/>
            <person name="Marvaud J.-C."/>
            <person name="Courvalin P."/>
            <person name="Walker B."/>
            <person name="Young S.K."/>
            <person name="Zeng Q."/>
            <person name="Gargeya S."/>
            <person name="Fitzgerald M."/>
            <person name="Haas B."/>
            <person name="Abouelleil A."/>
            <person name="Alvarado L."/>
            <person name="Arachchi H.M."/>
            <person name="Berlin A.M."/>
            <person name="Chapman S.B."/>
            <person name="Dewar J."/>
            <person name="Goldberg J."/>
            <person name="Griggs A."/>
            <person name="Gujja S."/>
            <person name="Hansen M."/>
            <person name="Howarth C."/>
            <person name="Imamovic A."/>
            <person name="Larimer J."/>
            <person name="McCowan C."/>
            <person name="Murphy C."/>
            <person name="Neiman D."/>
            <person name="Pearson M."/>
            <person name="Priest M."/>
            <person name="Roberts A."/>
            <person name="Saif S."/>
            <person name="Shea T."/>
            <person name="Sisk P."/>
            <person name="Sykes S."/>
            <person name="Wortman J."/>
            <person name="Nusbaum C."/>
            <person name="Birren B."/>
        </authorList>
    </citation>
    <scope>NUCLEOTIDE SEQUENCE [LARGE SCALE GENOMIC DNA]</scope>
    <source>
        <strain evidence="1 2">10063974</strain>
    </source>
</reference>
<evidence type="ECO:0000313" key="2">
    <source>
        <dbReference type="Proteomes" id="UP000012651"/>
    </source>
</evidence>
<gene>
    <name evidence="1" type="ORF">HMPREF1091_00178</name>
</gene>
<sequence length="51" mass="5840">MLQEEDNKQAQPDLQEERVEDFTNFDVLAAVAQAGITTICLDEAHHLRAEW</sequence>
<evidence type="ECO:0000313" key="1">
    <source>
        <dbReference type="EMBL" id="EMZ42620.1"/>
    </source>
</evidence>
<dbReference type="PATRIC" id="fig|997872.3.peg.181"/>
<dbReference type="EMBL" id="AGXC01000001">
    <property type="protein sequence ID" value="EMZ42620.1"/>
    <property type="molecule type" value="Genomic_DNA"/>
</dbReference>
<protein>
    <submittedName>
        <fullName evidence="1">Uncharacterized protein</fullName>
    </submittedName>
</protein>